<gene>
    <name evidence="1" type="ORF">A2934_03140</name>
</gene>
<evidence type="ECO:0000313" key="2">
    <source>
        <dbReference type="Proteomes" id="UP000177982"/>
    </source>
</evidence>
<organism evidence="1 2">
    <name type="scientific">Candidatus Sungbacteria bacterium RIFCSPLOWO2_01_FULL_47_10</name>
    <dbReference type="NCBI Taxonomy" id="1802276"/>
    <lineage>
        <taxon>Bacteria</taxon>
        <taxon>Candidatus Sungiibacteriota</taxon>
    </lineage>
</organism>
<dbReference type="EMBL" id="MHQO01000013">
    <property type="protein sequence ID" value="OHA07263.1"/>
    <property type="molecule type" value="Genomic_DNA"/>
</dbReference>
<dbReference type="Proteomes" id="UP000177982">
    <property type="component" value="Unassembled WGS sequence"/>
</dbReference>
<comment type="caution">
    <text evidence="1">The sequence shown here is derived from an EMBL/GenBank/DDBJ whole genome shotgun (WGS) entry which is preliminary data.</text>
</comment>
<proteinExistence type="predicted"/>
<dbReference type="AlphaFoldDB" id="A0A1G2L6I2"/>
<name>A0A1G2L6I2_9BACT</name>
<reference evidence="1 2" key="1">
    <citation type="journal article" date="2016" name="Nat. Commun.">
        <title>Thousands of microbial genomes shed light on interconnected biogeochemical processes in an aquifer system.</title>
        <authorList>
            <person name="Anantharaman K."/>
            <person name="Brown C.T."/>
            <person name="Hug L.A."/>
            <person name="Sharon I."/>
            <person name="Castelle C.J."/>
            <person name="Probst A.J."/>
            <person name="Thomas B.C."/>
            <person name="Singh A."/>
            <person name="Wilkins M.J."/>
            <person name="Karaoz U."/>
            <person name="Brodie E.L."/>
            <person name="Williams K.H."/>
            <person name="Hubbard S.S."/>
            <person name="Banfield J.F."/>
        </authorList>
    </citation>
    <scope>NUCLEOTIDE SEQUENCE [LARGE SCALE GENOMIC DNA]</scope>
</reference>
<protein>
    <submittedName>
        <fullName evidence="1">Uncharacterized protein</fullName>
    </submittedName>
</protein>
<evidence type="ECO:0000313" key="1">
    <source>
        <dbReference type="EMBL" id="OHA07263.1"/>
    </source>
</evidence>
<sequence>MRIFSGIDQELFRWFHKNRMMSNERIATSHPRYSQDLSQSKRPRVAVIQMYLLSAQVSLRVTRVFRNARLLP</sequence>
<accession>A0A1G2L6I2</accession>